<dbReference type="PANTHER" id="PTHR30157:SF0">
    <property type="entry name" value="NADPH-DEPENDENT FERRIC-CHELATE REDUCTASE"/>
    <property type="match status" value="1"/>
</dbReference>
<evidence type="ECO:0000313" key="3">
    <source>
        <dbReference type="Proteomes" id="UP000317209"/>
    </source>
</evidence>
<dbReference type="PROSITE" id="PS51384">
    <property type="entry name" value="FAD_FR"/>
    <property type="match status" value="1"/>
</dbReference>
<proteinExistence type="predicted"/>
<dbReference type="EMBL" id="VFOX01000001">
    <property type="protein sequence ID" value="TQL87047.1"/>
    <property type="molecule type" value="Genomic_DNA"/>
</dbReference>
<accession>A0A543BQE3</accession>
<protein>
    <submittedName>
        <fullName evidence="2">NADPH-dependent ferric siderophore reductase</fullName>
    </submittedName>
</protein>
<dbReference type="RefSeq" id="WP_141872841.1">
    <property type="nucleotide sequence ID" value="NZ_VFOX01000001.1"/>
</dbReference>
<dbReference type="CDD" id="cd06193">
    <property type="entry name" value="siderophore_interacting"/>
    <property type="match status" value="1"/>
</dbReference>
<dbReference type="Pfam" id="PF08021">
    <property type="entry name" value="FAD_binding_9"/>
    <property type="match status" value="1"/>
</dbReference>
<dbReference type="Proteomes" id="UP000317209">
    <property type="component" value="Unassembled WGS sequence"/>
</dbReference>
<dbReference type="InterPro" id="IPR007037">
    <property type="entry name" value="SIP_rossman_dom"/>
</dbReference>
<dbReference type="SUPFAM" id="SSF63380">
    <property type="entry name" value="Riboflavin synthase domain-like"/>
    <property type="match status" value="1"/>
</dbReference>
<dbReference type="InterPro" id="IPR017927">
    <property type="entry name" value="FAD-bd_FR_type"/>
</dbReference>
<dbReference type="OrthoDB" id="3291337at2"/>
<dbReference type="InterPro" id="IPR039261">
    <property type="entry name" value="FNR_nucleotide-bd"/>
</dbReference>
<dbReference type="InterPro" id="IPR039374">
    <property type="entry name" value="SIP_fam"/>
</dbReference>
<keyword evidence="3" id="KW-1185">Reference proteome</keyword>
<organism evidence="2 3">
    <name type="scientific">Microbacterium saperdae</name>
    <dbReference type="NCBI Taxonomy" id="69368"/>
    <lineage>
        <taxon>Bacteria</taxon>
        <taxon>Bacillati</taxon>
        <taxon>Actinomycetota</taxon>
        <taxon>Actinomycetes</taxon>
        <taxon>Micrococcales</taxon>
        <taxon>Microbacteriaceae</taxon>
        <taxon>Microbacterium</taxon>
    </lineage>
</organism>
<evidence type="ECO:0000259" key="1">
    <source>
        <dbReference type="PROSITE" id="PS51384"/>
    </source>
</evidence>
<feature type="domain" description="FAD-binding FR-type" evidence="1">
    <location>
        <begin position="30"/>
        <end position="135"/>
    </location>
</feature>
<dbReference type="Gene3D" id="2.40.30.10">
    <property type="entry name" value="Translation factors"/>
    <property type="match status" value="1"/>
</dbReference>
<dbReference type="InterPro" id="IPR017938">
    <property type="entry name" value="Riboflavin_synthase-like_b-brl"/>
</dbReference>
<reference evidence="2 3" key="1">
    <citation type="submission" date="2019-06" db="EMBL/GenBank/DDBJ databases">
        <title>Sequencing the genomes of 1000 actinobacteria strains.</title>
        <authorList>
            <person name="Klenk H.-P."/>
        </authorList>
    </citation>
    <scope>NUCLEOTIDE SEQUENCE [LARGE SCALE GENOMIC DNA]</scope>
    <source>
        <strain evidence="2 3">DSM 20169</strain>
    </source>
</reference>
<dbReference type="GO" id="GO:0016491">
    <property type="term" value="F:oxidoreductase activity"/>
    <property type="evidence" value="ECO:0007669"/>
    <property type="project" value="InterPro"/>
</dbReference>
<dbReference type="AlphaFoldDB" id="A0A543BQE3"/>
<gene>
    <name evidence="2" type="ORF">FB560_2714</name>
</gene>
<sequence>MTDETVPVVDRSLPLHEQEAILSNDHNKGMHRTHGIVREIREVTAELVRIVVHISGLAEDPQWSVPNVSLRIHLTDGAEQLSRVYTVRAADEAAETIDIDVVRHGESSPMMRWLADLRVGDVVPLVGPRPHFRFPETRGRGLLVFADATAIPALYALLRQAPVGLHGRGWVATSDVTAFDELPRIPGFALTRLRPGEGFAAQFAGVTAADGVVVWGAGERDEMRAVRSHFRTTLSAAKDDVSVYGYWKRGTSNTAIDEARLRAYEELLRSGGTVLDMDDLSLPV</sequence>
<name>A0A543BQE3_9MICO</name>
<dbReference type="PANTHER" id="PTHR30157">
    <property type="entry name" value="FERRIC REDUCTASE, NADPH-DEPENDENT"/>
    <property type="match status" value="1"/>
</dbReference>
<dbReference type="Pfam" id="PF04954">
    <property type="entry name" value="SIP"/>
    <property type="match status" value="1"/>
</dbReference>
<dbReference type="Gene3D" id="3.40.50.80">
    <property type="entry name" value="Nucleotide-binding domain of ferredoxin-NADP reductase (FNR) module"/>
    <property type="match status" value="1"/>
</dbReference>
<evidence type="ECO:0000313" key="2">
    <source>
        <dbReference type="EMBL" id="TQL87047.1"/>
    </source>
</evidence>
<comment type="caution">
    <text evidence="2">The sequence shown here is derived from an EMBL/GenBank/DDBJ whole genome shotgun (WGS) entry which is preliminary data.</text>
</comment>
<dbReference type="InterPro" id="IPR013113">
    <property type="entry name" value="SIP_FAD-bd"/>
</dbReference>